<name>A0A167VJJ0_9HYPO</name>
<dbReference type="InterPro" id="IPR001223">
    <property type="entry name" value="Glyco_hydro18_cat"/>
</dbReference>
<dbReference type="InterPro" id="IPR050314">
    <property type="entry name" value="Glycosyl_Hydrlase_18"/>
</dbReference>
<dbReference type="STRING" id="1081102.A0A167VJJ0"/>
<dbReference type="SUPFAM" id="SSF54556">
    <property type="entry name" value="Chitinase insertion domain"/>
    <property type="match status" value="1"/>
</dbReference>
<feature type="domain" description="GH18" evidence="3">
    <location>
        <begin position="18"/>
        <end position="360"/>
    </location>
</feature>
<dbReference type="EC" id="3.2.1.14" evidence="2"/>
<dbReference type="GO" id="GO:0006032">
    <property type="term" value="P:chitin catabolic process"/>
    <property type="evidence" value="ECO:0007669"/>
    <property type="project" value="TreeGrafter"/>
</dbReference>
<evidence type="ECO:0000256" key="2">
    <source>
        <dbReference type="ARBA" id="ARBA00012729"/>
    </source>
</evidence>
<dbReference type="AlphaFoldDB" id="A0A167VJJ0"/>
<dbReference type="Gene3D" id="3.20.20.80">
    <property type="entry name" value="Glycosidases"/>
    <property type="match status" value="1"/>
</dbReference>
<dbReference type="Pfam" id="PF00704">
    <property type="entry name" value="Glyco_hydro_18"/>
    <property type="match status" value="1"/>
</dbReference>
<evidence type="ECO:0000313" key="4">
    <source>
        <dbReference type="EMBL" id="OAA62694.1"/>
    </source>
</evidence>
<dbReference type="PANTHER" id="PTHR11177:SF228">
    <property type="entry name" value="CHITINASE"/>
    <property type="match status" value="1"/>
</dbReference>
<dbReference type="Gene3D" id="3.10.50.10">
    <property type="match status" value="1"/>
</dbReference>
<dbReference type="SMART" id="SM00636">
    <property type="entry name" value="Glyco_18"/>
    <property type="match status" value="1"/>
</dbReference>
<reference evidence="4 5" key="1">
    <citation type="journal article" date="2016" name="Genome Biol. Evol.">
        <title>Divergent and convergent evolution of fungal pathogenicity.</title>
        <authorList>
            <person name="Shang Y."/>
            <person name="Xiao G."/>
            <person name="Zheng P."/>
            <person name="Cen K."/>
            <person name="Zhan S."/>
            <person name="Wang C."/>
        </authorList>
    </citation>
    <scope>NUCLEOTIDE SEQUENCE [LARGE SCALE GENOMIC DNA]</scope>
    <source>
        <strain evidence="4 5">RCEF 264</strain>
    </source>
</reference>
<comment type="similarity">
    <text evidence="1">Belongs to the glycosyl hydrolase 18 family. Chitinase class V subfamily.</text>
</comment>
<dbReference type="GO" id="GO:0008061">
    <property type="term" value="F:chitin binding"/>
    <property type="evidence" value="ECO:0007669"/>
    <property type="project" value="InterPro"/>
</dbReference>
<dbReference type="PROSITE" id="PS51910">
    <property type="entry name" value="GH18_2"/>
    <property type="match status" value="1"/>
</dbReference>
<dbReference type="GO" id="GO:0005975">
    <property type="term" value="P:carbohydrate metabolic process"/>
    <property type="evidence" value="ECO:0007669"/>
    <property type="project" value="InterPro"/>
</dbReference>
<dbReference type="Proteomes" id="UP000076874">
    <property type="component" value="Unassembled WGS sequence"/>
</dbReference>
<accession>A0A167VJJ0</accession>
<dbReference type="InterPro" id="IPR011583">
    <property type="entry name" value="Chitinase_II/V-like_cat"/>
</dbReference>
<dbReference type="GO" id="GO:0005576">
    <property type="term" value="C:extracellular region"/>
    <property type="evidence" value="ECO:0007669"/>
    <property type="project" value="TreeGrafter"/>
</dbReference>
<dbReference type="InterPro" id="IPR029070">
    <property type="entry name" value="Chitinase_insertion_sf"/>
</dbReference>
<protein>
    <recommendedName>
        <fullName evidence="2">chitinase</fullName>
        <ecNumber evidence="2">3.2.1.14</ecNumber>
    </recommendedName>
</protein>
<evidence type="ECO:0000256" key="1">
    <source>
        <dbReference type="ARBA" id="ARBA00008682"/>
    </source>
</evidence>
<gene>
    <name evidence="4" type="ORF">SPI_04234</name>
</gene>
<organism evidence="4 5">
    <name type="scientific">Niveomyces insectorum RCEF 264</name>
    <dbReference type="NCBI Taxonomy" id="1081102"/>
    <lineage>
        <taxon>Eukaryota</taxon>
        <taxon>Fungi</taxon>
        <taxon>Dikarya</taxon>
        <taxon>Ascomycota</taxon>
        <taxon>Pezizomycotina</taxon>
        <taxon>Sordariomycetes</taxon>
        <taxon>Hypocreomycetidae</taxon>
        <taxon>Hypocreales</taxon>
        <taxon>Cordycipitaceae</taxon>
        <taxon>Niveomyces</taxon>
    </lineage>
</organism>
<evidence type="ECO:0000259" key="3">
    <source>
        <dbReference type="PROSITE" id="PS51910"/>
    </source>
</evidence>
<proteinExistence type="inferred from homology"/>
<dbReference type="SUPFAM" id="SSF51445">
    <property type="entry name" value="(Trans)glycosidases"/>
    <property type="match status" value="1"/>
</dbReference>
<dbReference type="OrthoDB" id="76388at2759"/>
<keyword evidence="5" id="KW-1185">Reference proteome</keyword>
<dbReference type="PANTHER" id="PTHR11177">
    <property type="entry name" value="CHITINASE"/>
    <property type="match status" value="1"/>
</dbReference>
<sequence length="360" mass="39156">MASSSRKPRVGSKSNIMFTNAVYFPNHSVYAGHTPAQLNYSCINLVYYAFAMVTADGHVLLSDSDVDLRLPCDGADGALESLMHLKDQHPHLTVVLSVGGGDSASIFPVVASDPVRRNNFAVSISTIIKTSEWLDGVDLHWVYPSTAEMAADFLALLAEVRMHLADDRYLLTAVLPANKPVLQLFDLVQVAACVDLINLAAYDFYGSWSPRCGHHAQLYALNKDEPSGASAVHYLMSHGVPSKKILFGVPLYGRSFLNTSGPGHRFNGVGGAANMDGIFEYRELPRPGTKEQVDRRVVGAQCVGGDGGFVSYDNPETVETKVEFCRQKSLSGLYYWSSPSDVQDHKRSLVSVGFRALHGG</sequence>
<evidence type="ECO:0000313" key="5">
    <source>
        <dbReference type="Proteomes" id="UP000076874"/>
    </source>
</evidence>
<dbReference type="GO" id="GO:0008843">
    <property type="term" value="F:endochitinase activity"/>
    <property type="evidence" value="ECO:0007669"/>
    <property type="project" value="UniProtKB-EC"/>
</dbReference>
<dbReference type="EMBL" id="AZHD01000006">
    <property type="protein sequence ID" value="OAA62694.1"/>
    <property type="molecule type" value="Genomic_DNA"/>
</dbReference>
<dbReference type="InterPro" id="IPR017853">
    <property type="entry name" value="GH"/>
</dbReference>
<dbReference type="FunFam" id="3.10.50.10:FF:000009">
    <property type="entry name" value="CTS2p putative chitinase"/>
    <property type="match status" value="1"/>
</dbReference>
<comment type="caution">
    <text evidence="4">The sequence shown here is derived from an EMBL/GenBank/DDBJ whole genome shotgun (WGS) entry which is preliminary data.</text>
</comment>